<organism evidence="1 2">
    <name type="scientific">Brevundimonas kwangchunensis</name>
    <dbReference type="NCBI Taxonomy" id="322163"/>
    <lineage>
        <taxon>Bacteria</taxon>
        <taxon>Pseudomonadati</taxon>
        <taxon>Pseudomonadota</taxon>
        <taxon>Alphaproteobacteria</taxon>
        <taxon>Caulobacterales</taxon>
        <taxon>Caulobacteraceae</taxon>
        <taxon>Brevundimonas</taxon>
    </lineage>
</organism>
<dbReference type="SUPFAM" id="SSF54285">
    <property type="entry name" value="MoaD/ThiS"/>
    <property type="match status" value="1"/>
</dbReference>
<keyword evidence="2" id="KW-1185">Reference proteome</keyword>
<dbReference type="InterPro" id="IPR012675">
    <property type="entry name" value="Beta-grasp_dom_sf"/>
</dbReference>
<dbReference type="RefSeq" id="WP_343793503.1">
    <property type="nucleotide sequence ID" value="NZ_BAAAGA010000005.1"/>
</dbReference>
<gene>
    <name evidence="1" type="primary">thiS</name>
    <name evidence="1" type="ORF">GCM10009422_21060</name>
</gene>
<accession>A0ABP3S7V5</accession>
<dbReference type="PANTHER" id="PTHR34472:SF1">
    <property type="entry name" value="SULFUR CARRIER PROTEIN THIS"/>
    <property type="match status" value="1"/>
</dbReference>
<dbReference type="Gene3D" id="3.10.20.30">
    <property type="match status" value="1"/>
</dbReference>
<name>A0ABP3S7V5_9CAUL</name>
<dbReference type="InterPro" id="IPR010035">
    <property type="entry name" value="Thi_S"/>
</dbReference>
<evidence type="ECO:0000313" key="1">
    <source>
        <dbReference type="EMBL" id="GAA0624510.1"/>
    </source>
</evidence>
<reference evidence="2" key="1">
    <citation type="journal article" date="2019" name="Int. J. Syst. Evol. Microbiol.">
        <title>The Global Catalogue of Microorganisms (GCM) 10K type strain sequencing project: providing services to taxonomists for standard genome sequencing and annotation.</title>
        <authorList>
            <consortium name="The Broad Institute Genomics Platform"/>
            <consortium name="The Broad Institute Genome Sequencing Center for Infectious Disease"/>
            <person name="Wu L."/>
            <person name="Ma J."/>
        </authorList>
    </citation>
    <scope>NUCLEOTIDE SEQUENCE [LARGE SCALE GENOMIC DNA]</scope>
    <source>
        <strain evidence="2">JCM 12928</strain>
    </source>
</reference>
<proteinExistence type="predicted"/>
<protein>
    <submittedName>
        <fullName evidence="1">Sulfur carrier protein ThiS</fullName>
    </submittedName>
</protein>
<comment type="caution">
    <text evidence="1">The sequence shown here is derived from an EMBL/GenBank/DDBJ whole genome shotgun (WGS) entry which is preliminary data.</text>
</comment>
<dbReference type="Pfam" id="PF02597">
    <property type="entry name" value="ThiS"/>
    <property type="match status" value="1"/>
</dbReference>
<dbReference type="CDD" id="cd00565">
    <property type="entry name" value="Ubl_ThiS"/>
    <property type="match status" value="1"/>
</dbReference>
<dbReference type="Proteomes" id="UP001501352">
    <property type="component" value="Unassembled WGS sequence"/>
</dbReference>
<dbReference type="EMBL" id="BAAAGA010000005">
    <property type="protein sequence ID" value="GAA0624510.1"/>
    <property type="molecule type" value="Genomic_DNA"/>
</dbReference>
<dbReference type="InterPro" id="IPR016155">
    <property type="entry name" value="Mopterin_synth/thiamin_S_b"/>
</dbReference>
<dbReference type="PANTHER" id="PTHR34472">
    <property type="entry name" value="SULFUR CARRIER PROTEIN THIS"/>
    <property type="match status" value="1"/>
</dbReference>
<sequence>MRIQVNGEPREVEAATILALVEELGLDIRKVAVERNLEIVPKSLHASTAIMDGDRIEVVQFVGGG</sequence>
<evidence type="ECO:0000313" key="2">
    <source>
        <dbReference type="Proteomes" id="UP001501352"/>
    </source>
</evidence>
<dbReference type="InterPro" id="IPR003749">
    <property type="entry name" value="ThiS/MoaD-like"/>
</dbReference>
<dbReference type="NCBIfam" id="TIGR01683">
    <property type="entry name" value="thiS"/>
    <property type="match status" value="1"/>
</dbReference>